<name>A0ABQ7P6Y8_9HYPO</name>
<reference evidence="2 3" key="1">
    <citation type="journal article" date="2020" name="bioRxiv">
        <title>Whole genome comparisons of ergot fungi reveals the divergence and evolution of species within the genus Claviceps are the result of varying mechanisms driving genome evolution and host range expansion.</title>
        <authorList>
            <person name="Wyka S.A."/>
            <person name="Mondo S.J."/>
            <person name="Liu M."/>
            <person name="Dettman J."/>
            <person name="Nalam V."/>
            <person name="Broders K.D."/>
        </authorList>
    </citation>
    <scope>NUCLEOTIDE SEQUENCE [LARGE SCALE GENOMIC DNA]</scope>
    <source>
        <strain evidence="2 3">LM583</strain>
    </source>
</reference>
<sequence length="144" mass="16525">MPTKSVLTSFREDRRTSRVDVPLKLPSTRTLLLTEISLFLLTLLIFKGGDSEGERLVKPSDKKESPEDSLLADPTVSNHPAAGVVLIDPALENKNYGEERIVDPPDKERRCHERLLRPLFQFMRFFLGEPKRYCKILRAFECIL</sequence>
<dbReference type="Proteomes" id="UP000742024">
    <property type="component" value="Unassembled WGS sequence"/>
</dbReference>
<proteinExistence type="predicted"/>
<keyword evidence="3" id="KW-1185">Reference proteome</keyword>
<evidence type="ECO:0000313" key="3">
    <source>
        <dbReference type="Proteomes" id="UP000742024"/>
    </source>
</evidence>
<accession>A0ABQ7P6Y8</accession>
<feature type="region of interest" description="Disordered" evidence="1">
    <location>
        <begin position="52"/>
        <end position="76"/>
    </location>
</feature>
<protein>
    <submittedName>
        <fullName evidence="2">Uncharacterized protein</fullName>
    </submittedName>
</protein>
<gene>
    <name evidence="2" type="ORF">E4U57_003376</name>
</gene>
<feature type="compositionally biased region" description="Basic and acidic residues" evidence="1">
    <location>
        <begin position="52"/>
        <end position="66"/>
    </location>
</feature>
<feature type="non-terminal residue" evidence="2">
    <location>
        <position position="144"/>
    </location>
</feature>
<organism evidence="2 3">
    <name type="scientific">Claviceps arundinis</name>
    <dbReference type="NCBI Taxonomy" id="1623583"/>
    <lineage>
        <taxon>Eukaryota</taxon>
        <taxon>Fungi</taxon>
        <taxon>Dikarya</taxon>
        <taxon>Ascomycota</taxon>
        <taxon>Pezizomycotina</taxon>
        <taxon>Sordariomycetes</taxon>
        <taxon>Hypocreomycetidae</taxon>
        <taxon>Hypocreales</taxon>
        <taxon>Clavicipitaceae</taxon>
        <taxon>Claviceps</taxon>
    </lineage>
</organism>
<dbReference type="EMBL" id="SRPR01000252">
    <property type="protein sequence ID" value="KAG5955550.1"/>
    <property type="molecule type" value="Genomic_DNA"/>
</dbReference>
<evidence type="ECO:0000256" key="1">
    <source>
        <dbReference type="SAM" id="MobiDB-lite"/>
    </source>
</evidence>
<evidence type="ECO:0000313" key="2">
    <source>
        <dbReference type="EMBL" id="KAG5955550.1"/>
    </source>
</evidence>
<comment type="caution">
    <text evidence="2">The sequence shown here is derived from an EMBL/GenBank/DDBJ whole genome shotgun (WGS) entry which is preliminary data.</text>
</comment>